<keyword evidence="1" id="KW-0812">Transmembrane</keyword>
<accession>A0ABS7JST4</accession>
<organism evidence="3 4">
    <name type="scientific">Qipengyuania mesophila</name>
    <dbReference type="NCBI Taxonomy" id="2867246"/>
    <lineage>
        <taxon>Bacteria</taxon>
        <taxon>Pseudomonadati</taxon>
        <taxon>Pseudomonadota</taxon>
        <taxon>Alphaproteobacteria</taxon>
        <taxon>Sphingomonadales</taxon>
        <taxon>Erythrobacteraceae</taxon>
        <taxon>Qipengyuania</taxon>
    </lineage>
</organism>
<sequence>MMTRPQITAFLTLSVTFWVGLLALKGTPLSWEMLAPFGTVVGAVSGVMLLFDAWAWKLPIFRGWLIKRPYVHGTWKVELQSDWVNPETNEGVPTIHCFLVVRQTASQISLRLITEESSSETVSAGVEACSDGTFEISCAYRNKPKSMYRYRSQIHYGAMLLSVESATPTRLEGEYWTDRKTTGSVTLTDRKSKTPMTFNEAQALYQS</sequence>
<proteinExistence type="predicted"/>
<dbReference type="Pfam" id="PF18153">
    <property type="entry name" value="Cap15_CD_rec"/>
    <property type="match status" value="1"/>
</dbReference>
<protein>
    <recommendedName>
        <fullName evidence="2">CD-NTase-associated protein 15 domain-containing protein</fullName>
    </recommendedName>
</protein>
<feature type="transmembrane region" description="Helical" evidence="1">
    <location>
        <begin position="33"/>
        <end position="56"/>
    </location>
</feature>
<evidence type="ECO:0000256" key="1">
    <source>
        <dbReference type="SAM" id="Phobius"/>
    </source>
</evidence>
<dbReference type="Proteomes" id="UP000782554">
    <property type="component" value="Unassembled WGS sequence"/>
</dbReference>
<evidence type="ECO:0000259" key="2">
    <source>
        <dbReference type="Pfam" id="PF18153"/>
    </source>
</evidence>
<reference evidence="3 4" key="1">
    <citation type="submission" date="2021-08" db="EMBL/GenBank/DDBJ databases">
        <title>Comparative Genomics Analysis of the Genus Qipengyuania Reveals Extensive Genetic Diversity and Metabolic Versatility, Including the Description of Fifteen Novel Species.</title>
        <authorList>
            <person name="Liu Y."/>
        </authorList>
    </citation>
    <scope>NUCLEOTIDE SEQUENCE [LARGE SCALE GENOMIC DNA]</scope>
    <source>
        <strain evidence="3 4">YG27</strain>
    </source>
</reference>
<keyword evidence="4" id="KW-1185">Reference proteome</keyword>
<keyword evidence="1" id="KW-1133">Transmembrane helix</keyword>
<name>A0ABS7JST4_9SPHN</name>
<evidence type="ECO:0000313" key="4">
    <source>
        <dbReference type="Proteomes" id="UP000782554"/>
    </source>
</evidence>
<comment type="caution">
    <text evidence="3">The sequence shown here is derived from an EMBL/GenBank/DDBJ whole genome shotgun (WGS) entry which is preliminary data.</text>
</comment>
<feature type="domain" description="CD-NTase-associated protein 15" evidence="2">
    <location>
        <begin position="67"/>
        <end position="188"/>
    </location>
</feature>
<dbReference type="InterPro" id="IPR041208">
    <property type="entry name" value="Cap15"/>
</dbReference>
<dbReference type="EMBL" id="JAIGNU010000001">
    <property type="protein sequence ID" value="MBX7500646.1"/>
    <property type="molecule type" value="Genomic_DNA"/>
</dbReference>
<dbReference type="RefSeq" id="WP_221601084.1">
    <property type="nucleotide sequence ID" value="NZ_JAIGNU010000001.1"/>
</dbReference>
<gene>
    <name evidence="3" type="ORF">K3181_04250</name>
</gene>
<keyword evidence="1" id="KW-0472">Membrane</keyword>
<evidence type="ECO:0000313" key="3">
    <source>
        <dbReference type="EMBL" id="MBX7500646.1"/>
    </source>
</evidence>